<dbReference type="Proteomes" id="UP000182466">
    <property type="component" value="Unassembled WGS sequence"/>
</dbReference>
<name>A0A1I6ZLG8_9RHOB</name>
<dbReference type="STRING" id="999627.SAMN05216236_104185"/>
<evidence type="ECO:0000313" key="1">
    <source>
        <dbReference type="EMBL" id="SFT63511.1"/>
    </source>
</evidence>
<dbReference type="AlphaFoldDB" id="A0A1I6ZLG8"/>
<dbReference type="RefSeq" id="WP_027261595.1">
    <property type="nucleotide sequence ID" value="NZ_FPAW01000004.1"/>
</dbReference>
<proteinExistence type="predicted"/>
<evidence type="ECO:0000313" key="2">
    <source>
        <dbReference type="Proteomes" id="UP000182466"/>
    </source>
</evidence>
<organism evidence="1 2">
    <name type="scientific">Sedimentitalea nanhaiensis</name>
    <dbReference type="NCBI Taxonomy" id="999627"/>
    <lineage>
        <taxon>Bacteria</taxon>
        <taxon>Pseudomonadati</taxon>
        <taxon>Pseudomonadota</taxon>
        <taxon>Alphaproteobacteria</taxon>
        <taxon>Rhodobacterales</taxon>
        <taxon>Paracoccaceae</taxon>
        <taxon>Sedimentitalea</taxon>
    </lineage>
</organism>
<reference evidence="1 2" key="1">
    <citation type="submission" date="2016-10" db="EMBL/GenBank/DDBJ databases">
        <authorList>
            <person name="de Groot N.N."/>
        </authorList>
    </citation>
    <scope>NUCLEOTIDE SEQUENCE [LARGE SCALE GENOMIC DNA]</scope>
    <source>
        <strain evidence="1 2">CGMCC 1.10959</strain>
    </source>
</reference>
<sequence>MSLAQNIQTADTDELTALARYLTDEFAMQETNPLDGAEKPAEPTNVAAALSAWAYMQLNAQDQGD</sequence>
<keyword evidence="2" id="KW-1185">Reference proteome</keyword>
<gene>
    <name evidence="1" type="ORF">SAMN05216236_104185</name>
</gene>
<accession>A0A1I6ZLG8</accession>
<protein>
    <submittedName>
        <fullName evidence="1">Uncharacterized protein</fullName>
    </submittedName>
</protein>
<dbReference type="EMBL" id="FPAW01000004">
    <property type="protein sequence ID" value="SFT63511.1"/>
    <property type="molecule type" value="Genomic_DNA"/>
</dbReference>